<evidence type="ECO:0000313" key="1">
    <source>
        <dbReference type="EMBL" id="WDE99023.1"/>
    </source>
</evidence>
<name>A0ABY7W0M3_9BACT</name>
<evidence type="ECO:0000313" key="2">
    <source>
        <dbReference type="Proteomes" id="UP001214250"/>
    </source>
</evidence>
<dbReference type="InterPro" id="IPR011013">
    <property type="entry name" value="Gal_mutarotase_sf_dom"/>
</dbReference>
<dbReference type="EMBL" id="CP117812">
    <property type="protein sequence ID" value="WDE99023.1"/>
    <property type="molecule type" value="Genomic_DNA"/>
</dbReference>
<accession>A0ABY7W0M3</accession>
<protein>
    <recommendedName>
        <fullName evidence="3">Aldose epimerase</fullName>
    </recommendedName>
</protein>
<reference evidence="1 2" key="1">
    <citation type="submission" date="2023-02" db="EMBL/GenBank/DDBJ databases">
        <title>Genome sequence of Lentisphaera profundi SAORIC-696.</title>
        <authorList>
            <person name="Kim e."/>
            <person name="Cho J.-C."/>
            <person name="Choi A."/>
            <person name="Kang I."/>
        </authorList>
    </citation>
    <scope>NUCLEOTIDE SEQUENCE [LARGE SCALE GENOMIC DNA]</scope>
    <source>
        <strain evidence="1 2">SAORIC-696</strain>
    </source>
</reference>
<dbReference type="PANTHER" id="PTHR11122">
    <property type="entry name" value="APOSPORY-ASSOCIATED PROTEIN C-RELATED"/>
    <property type="match status" value="1"/>
</dbReference>
<gene>
    <name evidence="1" type="ORF">PQO03_14390</name>
</gene>
<sequence length="277" mass="31533">MSLKAINLKYELEYGQNRIEVDSYGAKVLGLYLGGDHNILFYDENDISHSGIPLCFPGFGPLKEGKFQNAGKDYEMNQHGFVRNSVFDLIARGDNFLNFQLESNFYTKEKFPFNFLFQVSYTLSEKELIIDLWIKNQSRQVMPLAPGIHPYFAVKEPNGLSFTSLAKNANNNLLNYEVVEASTVLTPSEQSYHIKGAPDLHLIDHTLQETMIYRKGESNLKMTADPNIFNRMVIWRKSEDSKYVCIEPAYEQNGLNENPIAILPGKAFETRVVIALA</sequence>
<organism evidence="1 2">
    <name type="scientific">Lentisphaera profundi</name>
    <dbReference type="NCBI Taxonomy" id="1658616"/>
    <lineage>
        <taxon>Bacteria</taxon>
        <taxon>Pseudomonadati</taxon>
        <taxon>Lentisphaerota</taxon>
        <taxon>Lentisphaeria</taxon>
        <taxon>Lentisphaerales</taxon>
        <taxon>Lentisphaeraceae</taxon>
        <taxon>Lentisphaera</taxon>
    </lineage>
</organism>
<dbReference type="InterPro" id="IPR014718">
    <property type="entry name" value="GH-type_carb-bd"/>
</dbReference>
<proteinExistence type="predicted"/>
<evidence type="ECO:0008006" key="3">
    <source>
        <dbReference type="Google" id="ProtNLM"/>
    </source>
</evidence>
<dbReference type="SUPFAM" id="SSF74650">
    <property type="entry name" value="Galactose mutarotase-like"/>
    <property type="match status" value="1"/>
</dbReference>
<dbReference type="Pfam" id="PF01263">
    <property type="entry name" value="Aldose_epim"/>
    <property type="match status" value="1"/>
</dbReference>
<dbReference type="InterPro" id="IPR008183">
    <property type="entry name" value="Aldose_1/G6P_1-epimerase"/>
</dbReference>
<dbReference type="RefSeq" id="WP_274153885.1">
    <property type="nucleotide sequence ID" value="NZ_CP117812.1"/>
</dbReference>
<dbReference type="PANTHER" id="PTHR11122:SF13">
    <property type="entry name" value="GLUCOSE-6-PHOSPHATE 1-EPIMERASE"/>
    <property type="match status" value="1"/>
</dbReference>
<dbReference type="Proteomes" id="UP001214250">
    <property type="component" value="Chromosome 2"/>
</dbReference>
<keyword evidence="2" id="KW-1185">Reference proteome</keyword>
<dbReference type="Gene3D" id="2.70.98.10">
    <property type="match status" value="1"/>
</dbReference>